<dbReference type="InterPro" id="IPR033118">
    <property type="entry name" value="EXPERA"/>
</dbReference>
<keyword evidence="17" id="KW-1185">Reference proteome</keyword>
<protein>
    <submittedName>
        <fullName evidence="16">EXPERA domain-containing protein</fullName>
    </submittedName>
</protein>
<evidence type="ECO:0000313" key="17">
    <source>
        <dbReference type="Proteomes" id="UP000631181"/>
    </source>
</evidence>
<keyword evidence="9 13" id="KW-0472">Membrane</keyword>
<evidence type="ECO:0000256" key="10">
    <source>
        <dbReference type="ARBA" id="ARBA00023166"/>
    </source>
</evidence>
<evidence type="ECO:0000256" key="6">
    <source>
        <dbReference type="ARBA" id="ARBA00022989"/>
    </source>
</evidence>
<dbReference type="InterPro" id="IPR007905">
    <property type="entry name" value="EBP"/>
</dbReference>
<evidence type="ECO:0000256" key="13">
    <source>
        <dbReference type="PROSITE-ProRule" id="PRU01087"/>
    </source>
</evidence>
<evidence type="ECO:0000256" key="2">
    <source>
        <dbReference type="ARBA" id="ARBA00008337"/>
    </source>
</evidence>
<dbReference type="PROSITE" id="PS51751">
    <property type="entry name" value="EXPERA"/>
    <property type="match status" value="1"/>
</dbReference>
<gene>
    <name evidence="16" type="ORF">PECM_007166</name>
</gene>
<dbReference type="GO" id="GO:0016020">
    <property type="term" value="C:membrane"/>
    <property type="evidence" value="ECO:0007669"/>
    <property type="project" value="UniProtKB-SubCell"/>
</dbReference>
<feature type="transmembrane region" description="Helical" evidence="14">
    <location>
        <begin position="61"/>
        <end position="81"/>
    </location>
</feature>
<feature type="transmembrane region" description="Helical" evidence="14">
    <location>
        <begin position="112"/>
        <end position="136"/>
    </location>
</feature>
<evidence type="ECO:0000256" key="4">
    <source>
        <dbReference type="ARBA" id="ARBA00022692"/>
    </source>
</evidence>
<keyword evidence="6 13" id="KW-1133">Transmembrane helix</keyword>
<accession>A0A8J8W0M9</accession>
<feature type="transmembrane region" description="Helical" evidence="14">
    <location>
        <begin position="27"/>
        <end position="49"/>
    </location>
</feature>
<name>A0A8J8W0M9_9EURO</name>
<keyword evidence="5" id="KW-0752">Steroid biosynthesis</keyword>
<comment type="subcellular location">
    <subcellularLocation>
        <location evidence="1">Membrane</location>
        <topology evidence="1">Multi-pass membrane protein</topology>
    </subcellularLocation>
</comment>
<dbReference type="Pfam" id="PF05241">
    <property type="entry name" value="EBP"/>
    <property type="match status" value="1"/>
</dbReference>
<keyword evidence="10" id="KW-1207">Sterol metabolism</keyword>
<keyword evidence="8" id="KW-0443">Lipid metabolism</keyword>
<evidence type="ECO:0000313" key="16">
    <source>
        <dbReference type="EMBL" id="KAF7715331.1"/>
    </source>
</evidence>
<evidence type="ECO:0000256" key="12">
    <source>
        <dbReference type="ARBA" id="ARBA00023235"/>
    </source>
</evidence>
<evidence type="ECO:0000256" key="1">
    <source>
        <dbReference type="ARBA" id="ARBA00004141"/>
    </source>
</evidence>
<keyword evidence="4 13" id="KW-0812">Transmembrane</keyword>
<dbReference type="GO" id="GO:0000247">
    <property type="term" value="F:C-8 sterol isomerase activity"/>
    <property type="evidence" value="ECO:0007669"/>
    <property type="project" value="TreeGrafter"/>
</dbReference>
<dbReference type="GO" id="GO:0016126">
    <property type="term" value="P:sterol biosynthetic process"/>
    <property type="evidence" value="ECO:0007669"/>
    <property type="project" value="UniProtKB-KW"/>
</dbReference>
<dbReference type="PANTHER" id="PTHR14207:SF0">
    <property type="entry name" value="3-BETA-HYDROXYSTEROID-DELTA(8),DELTA(7)-ISOMERASE"/>
    <property type="match status" value="1"/>
</dbReference>
<organism evidence="16 17">
    <name type="scientific">Penicillium ucsense</name>
    <dbReference type="NCBI Taxonomy" id="2839758"/>
    <lineage>
        <taxon>Eukaryota</taxon>
        <taxon>Fungi</taxon>
        <taxon>Dikarya</taxon>
        <taxon>Ascomycota</taxon>
        <taxon>Pezizomycotina</taxon>
        <taxon>Eurotiomycetes</taxon>
        <taxon>Eurotiomycetidae</taxon>
        <taxon>Eurotiales</taxon>
        <taxon>Aspergillaceae</taxon>
        <taxon>Penicillium</taxon>
    </lineage>
</organism>
<feature type="domain" description="EXPERA" evidence="15">
    <location>
        <begin position="57"/>
        <end position="203"/>
    </location>
</feature>
<keyword evidence="11" id="KW-0753">Steroid metabolism</keyword>
<comment type="similarity">
    <text evidence="2">Belongs to the EBP family.</text>
</comment>
<reference evidence="16" key="1">
    <citation type="journal article" date="2020" name="Front. Microbiol.">
        <title>Gene regulatory networks of Penicillium echinulatum 2HH and Penicillium oxalicum 114-2 inferred by a computational biology approach.</title>
        <authorList>
            <person name="Lenz A.R."/>
            <person name="Galan-Vasquez E."/>
            <person name="Balbinot E."/>
            <person name="De Abreu F.P."/>
            <person name="De Oliveira N.S."/>
            <person name="Da Rosa L.O."/>
            <person name="De Avila E Silva S."/>
            <person name="Camassola M."/>
            <person name="Dillon A.J.P."/>
            <person name="Perez-Rueda E."/>
        </authorList>
    </citation>
    <scope>NUCLEOTIDE SEQUENCE</scope>
    <source>
        <strain evidence="16">S1M29</strain>
    </source>
</reference>
<evidence type="ECO:0000256" key="11">
    <source>
        <dbReference type="ARBA" id="ARBA00023221"/>
    </source>
</evidence>
<dbReference type="PANTHER" id="PTHR14207">
    <property type="entry name" value="STEROL ISOMERASE"/>
    <property type="match status" value="1"/>
</dbReference>
<dbReference type="EMBL" id="WIWV01000062">
    <property type="protein sequence ID" value="KAF7715331.1"/>
    <property type="molecule type" value="Genomic_DNA"/>
</dbReference>
<keyword evidence="7" id="KW-0756">Sterol biosynthesis</keyword>
<evidence type="ECO:0000256" key="9">
    <source>
        <dbReference type="ARBA" id="ARBA00023136"/>
    </source>
</evidence>
<evidence type="ECO:0000259" key="15">
    <source>
        <dbReference type="PROSITE" id="PS51751"/>
    </source>
</evidence>
<feature type="transmembrane region" description="Helical" evidence="14">
    <location>
        <begin position="184"/>
        <end position="204"/>
    </location>
</feature>
<evidence type="ECO:0000256" key="7">
    <source>
        <dbReference type="ARBA" id="ARBA00023011"/>
    </source>
</evidence>
<comment type="caution">
    <text evidence="16">The sequence shown here is derived from an EMBL/GenBank/DDBJ whole genome shotgun (WGS) entry which is preliminary data.</text>
</comment>
<dbReference type="GO" id="GO:0004769">
    <property type="term" value="F:steroid Delta-isomerase activity"/>
    <property type="evidence" value="ECO:0007669"/>
    <property type="project" value="TreeGrafter"/>
</dbReference>
<keyword evidence="12" id="KW-0413">Isomerase</keyword>
<dbReference type="Proteomes" id="UP000631181">
    <property type="component" value="Unassembled WGS sequence"/>
</dbReference>
<dbReference type="GO" id="GO:0047750">
    <property type="term" value="F:cholestenol delta-isomerase activity"/>
    <property type="evidence" value="ECO:0007669"/>
    <property type="project" value="InterPro"/>
</dbReference>
<proteinExistence type="inferred from homology"/>
<dbReference type="GO" id="GO:0005783">
    <property type="term" value="C:endoplasmic reticulum"/>
    <property type="evidence" value="ECO:0007669"/>
    <property type="project" value="TreeGrafter"/>
</dbReference>
<sequence>MKTLSHPYHPTDIGLTEYMANTMSLPALLTSFTFGTLVIFSLTAAGLNVLRPTLTRRDKVLAGWFVYTGCIHFFFEGYFVFNHQKMPGMMDLFGQLWKEYAQADSRYLTSEPFVLCMEAITAFAWGPLSFLTAWMIVVKSPCRYPTQLLVSMGQLYGDILYYATSMMDEYHHAVSYSRPEAYYYFGYFIFMNSFWIMIPAYCMYQSYSELVELLDRVQVPTRRKAS</sequence>
<dbReference type="OrthoDB" id="58557at2759"/>
<evidence type="ECO:0000256" key="14">
    <source>
        <dbReference type="SAM" id="Phobius"/>
    </source>
</evidence>
<evidence type="ECO:0000256" key="8">
    <source>
        <dbReference type="ARBA" id="ARBA00023098"/>
    </source>
</evidence>
<dbReference type="AlphaFoldDB" id="A0A8J8W0M9"/>
<evidence type="ECO:0000256" key="3">
    <source>
        <dbReference type="ARBA" id="ARBA00022516"/>
    </source>
</evidence>
<evidence type="ECO:0000256" key="5">
    <source>
        <dbReference type="ARBA" id="ARBA00022955"/>
    </source>
</evidence>
<keyword evidence="3" id="KW-0444">Lipid biosynthesis</keyword>